<organism evidence="1 2">
    <name type="scientific">Xanthomonas bromi</name>
    <dbReference type="NCBI Taxonomy" id="56449"/>
    <lineage>
        <taxon>Bacteria</taxon>
        <taxon>Pseudomonadati</taxon>
        <taxon>Pseudomonadota</taxon>
        <taxon>Gammaproteobacteria</taxon>
        <taxon>Lysobacterales</taxon>
        <taxon>Lysobacteraceae</taxon>
        <taxon>Xanthomonas</taxon>
    </lineage>
</organism>
<evidence type="ECO:0000313" key="2">
    <source>
        <dbReference type="Proteomes" id="UP000092503"/>
    </source>
</evidence>
<sequence length="79" mass="8859">MWHACVSGDLQQGSQAVDVGQRLFGGMRMSERQHSGVVVRLYGAQLRQRHQCGSTALRNRRSSAWRCSASSINCVIRLR</sequence>
<dbReference type="AlphaFoldDB" id="A0A1C3NPZ8"/>
<proteinExistence type="predicted"/>
<name>A0A1C3NPZ8_9XANT</name>
<dbReference type="Proteomes" id="UP000092503">
    <property type="component" value="Unassembled WGS sequence"/>
</dbReference>
<gene>
    <name evidence="1" type="ORF">XBLMG947_3276</name>
</gene>
<dbReference type="EMBL" id="FLTX01000053">
    <property type="protein sequence ID" value="SBV52480.1"/>
    <property type="molecule type" value="Genomic_DNA"/>
</dbReference>
<accession>A0A1C3NPZ8</accession>
<evidence type="ECO:0000313" key="1">
    <source>
        <dbReference type="EMBL" id="SBV52480.1"/>
    </source>
</evidence>
<protein>
    <submittedName>
        <fullName evidence="1">Uncharacterized protein</fullName>
    </submittedName>
</protein>
<reference evidence="1 2" key="1">
    <citation type="submission" date="2016-06" db="EMBL/GenBank/DDBJ databases">
        <authorList>
            <person name="Kjaerup R.B."/>
            <person name="Dalgaard T.S."/>
            <person name="Juul-Madsen H.R."/>
        </authorList>
    </citation>
    <scope>NUCLEOTIDE SEQUENCE [LARGE SCALE GENOMIC DNA]</scope>
    <source>
        <strain evidence="1">LMG947</strain>
    </source>
</reference>